<keyword evidence="2" id="KW-0540">Nuclease</keyword>
<keyword evidence="2" id="KW-0255">Endonuclease</keyword>
<keyword evidence="2" id="KW-0378">Hydrolase</keyword>
<organism evidence="2">
    <name type="scientific">uncultured Desulfobacteraceae bacterium</name>
    <dbReference type="NCBI Taxonomy" id="218296"/>
    <lineage>
        <taxon>Bacteria</taxon>
        <taxon>Pseudomonadati</taxon>
        <taxon>Thermodesulfobacteriota</taxon>
        <taxon>Desulfobacteria</taxon>
        <taxon>Desulfobacterales</taxon>
        <taxon>Desulfobacteraceae</taxon>
        <taxon>environmental samples</taxon>
    </lineage>
</organism>
<accession>A0A484HGP7</accession>
<dbReference type="PANTHER" id="PTHR33877">
    <property type="entry name" value="SLL1193 PROTEIN"/>
    <property type="match status" value="1"/>
</dbReference>
<name>A0A484HGP7_9BACT</name>
<dbReference type="Gene3D" id="1.10.30.50">
    <property type="match status" value="1"/>
</dbReference>
<dbReference type="GO" id="GO:0004519">
    <property type="term" value="F:endonuclease activity"/>
    <property type="evidence" value="ECO:0007669"/>
    <property type="project" value="UniProtKB-KW"/>
</dbReference>
<dbReference type="PANTHER" id="PTHR33877:SF1">
    <property type="entry name" value="TYPE IV METHYL-DIRECTED RESTRICTION ENZYME ECOKMCRA"/>
    <property type="match status" value="1"/>
</dbReference>
<evidence type="ECO:0000313" key="2">
    <source>
        <dbReference type="EMBL" id="VEN74402.1"/>
    </source>
</evidence>
<dbReference type="InterPro" id="IPR052892">
    <property type="entry name" value="NA-targeting_endonuclease"/>
</dbReference>
<reference evidence="2" key="1">
    <citation type="submission" date="2019-01" db="EMBL/GenBank/DDBJ databases">
        <authorList>
            <consortium name="Genoscope - CEA"/>
            <person name="William W."/>
        </authorList>
    </citation>
    <scope>NUCLEOTIDE SEQUENCE</scope>
    <source>
        <strain evidence="2">CR-1</strain>
    </source>
</reference>
<proteinExistence type="predicted"/>
<dbReference type="EMBL" id="CAACVI010000023">
    <property type="protein sequence ID" value="VEN74402.1"/>
    <property type="molecule type" value="Genomic_DNA"/>
</dbReference>
<evidence type="ECO:0000259" key="1">
    <source>
        <dbReference type="SMART" id="SM00507"/>
    </source>
</evidence>
<sequence length="102" mass="11935">MIQPFAYDLSEEDIKRRRRKARELRNTQWWKRRLAKGVCEFCGRSVGAAHLTMDHIVPISRGGRSVKGNVAPVCKECNNRKKHLLPMEWEDYLKNARGEKDP</sequence>
<dbReference type="AlphaFoldDB" id="A0A484HGP7"/>
<dbReference type="InterPro" id="IPR029471">
    <property type="entry name" value="HNH_5"/>
</dbReference>
<protein>
    <submittedName>
        <fullName evidence="2">HNH endonuclease</fullName>
    </submittedName>
</protein>
<dbReference type="SMART" id="SM00507">
    <property type="entry name" value="HNHc"/>
    <property type="match status" value="1"/>
</dbReference>
<dbReference type="InterPro" id="IPR003615">
    <property type="entry name" value="HNH_nuc"/>
</dbReference>
<gene>
    <name evidence="2" type="ORF">EPICR_30339</name>
</gene>
<feature type="domain" description="HNH nuclease" evidence="1">
    <location>
        <begin position="28"/>
        <end position="79"/>
    </location>
</feature>
<dbReference type="Pfam" id="PF14279">
    <property type="entry name" value="HNH_5"/>
    <property type="match status" value="1"/>
</dbReference>
<dbReference type="CDD" id="cd00085">
    <property type="entry name" value="HNHc"/>
    <property type="match status" value="1"/>
</dbReference>